<reference evidence="8" key="1">
    <citation type="journal article" date="2014" name="Int. J. Syst. Evol. Microbiol.">
        <title>Complete genome sequence of Corynebacterium casei LMG S-19264T (=DSM 44701T), isolated from a smear-ripened cheese.</title>
        <authorList>
            <consortium name="US DOE Joint Genome Institute (JGI-PGF)"/>
            <person name="Walter F."/>
            <person name="Albersmeier A."/>
            <person name="Kalinowski J."/>
            <person name="Ruckert C."/>
        </authorList>
    </citation>
    <scope>NUCLEOTIDE SEQUENCE</scope>
    <source>
        <strain evidence="8">KCTC 12113</strain>
    </source>
</reference>
<reference evidence="8" key="2">
    <citation type="submission" date="2020-09" db="EMBL/GenBank/DDBJ databases">
        <authorList>
            <person name="Sun Q."/>
            <person name="Kim S."/>
        </authorList>
    </citation>
    <scope>NUCLEOTIDE SEQUENCE</scope>
    <source>
        <strain evidence="8">KCTC 12113</strain>
    </source>
</reference>
<accession>A0A918J0U4</accession>
<dbReference type="SUPFAM" id="SSF56954">
    <property type="entry name" value="Outer membrane efflux proteins (OEP)"/>
    <property type="match status" value="1"/>
</dbReference>
<dbReference type="InterPro" id="IPR051906">
    <property type="entry name" value="TolC-like"/>
</dbReference>
<name>A0A918J0U4_9FLAO</name>
<dbReference type="PANTHER" id="PTHR30026">
    <property type="entry name" value="OUTER MEMBRANE PROTEIN TOLC"/>
    <property type="match status" value="1"/>
</dbReference>
<sequence>MEVGVINKERLPKLDLNAQATYQSDVIHFPIALPNISIASPNQDQYRATLDANQLIYHGGSVDANINLKEAELQTKQQQVEVTLYALRTRINQSYFRVLFYQEQAKLLTSKMQEVETRLKEIEAGVKHGAILASAQQALRAESLKLEQQFSELNYDRKKALASLSALVSKDMDNNTILQRPSTDILSETNSERPELKLFDLQQSQLEITKEVISKSNSPQLIGFGQVGYGNPGLNMLDNSFQDFYMLGVKMKWNVLDWGKSKEKKQIIAISKEILTTEKETFVVNNSIELEEAKSDIAKFEEMLRTDDEIIQLREQVLNATTSQFKNGSIPSSAYITELNNLYEAKITQEIHITQLSLARVNYKLVIGNL</sequence>
<evidence type="ECO:0000313" key="9">
    <source>
        <dbReference type="Proteomes" id="UP000634668"/>
    </source>
</evidence>
<comment type="subcellular location">
    <subcellularLocation>
        <location evidence="1">Cell outer membrane</location>
    </subcellularLocation>
</comment>
<dbReference type="InterPro" id="IPR003423">
    <property type="entry name" value="OMP_efflux"/>
</dbReference>
<keyword evidence="3" id="KW-0813">Transport</keyword>
<gene>
    <name evidence="8" type="ORF">GCM10007383_27520</name>
</gene>
<dbReference type="GO" id="GO:0015288">
    <property type="term" value="F:porin activity"/>
    <property type="evidence" value="ECO:0007669"/>
    <property type="project" value="TreeGrafter"/>
</dbReference>
<dbReference type="GO" id="GO:0015562">
    <property type="term" value="F:efflux transmembrane transporter activity"/>
    <property type="evidence" value="ECO:0007669"/>
    <property type="project" value="InterPro"/>
</dbReference>
<keyword evidence="4" id="KW-1134">Transmembrane beta strand</keyword>
<evidence type="ECO:0000256" key="5">
    <source>
        <dbReference type="ARBA" id="ARBA00022692"/>
    </source>
</evidence>
<dbReference type="AlphaFoldDB" id="A0A918J0U4"/>
<dbReference type="GO" id="GO:1990281">
    <property type="term" value="C:efflux pump complex"/>
    <property type="evidence" value="ECO:0007669"/>
    <property type="project" value="TreeGrafter"/>
</dbReference>
<comment type="caution">
    <text evidence="8">The sequence shown here is derived from an EMBL/GenBank/DDBJ whole genome shotgun (WGS) entry which is preliminary data.</text>
</comment>
<proteinExistence type="inferred from homology"/>
<keyword evidence="7" id="KW-0998">Cell outer membrane</keyword>
<evidence type="ECO:0000256" key="6">
    <source>
        <dbReference type="ARBA" id="ARBA00023136"/>
    </source>
</evidence>
<dbReference type="Gene3D" id="1.20.1600.10">
    <property type="entry name" value="Outer membrane efflux proteins (OEP)"/>
    <property type="match status" value="1"/>
</dbReference>
<comment type="similarity">
    <text evidence="2">Belongs to the outer membrane factor (OMF) (TC 1.B.17) family.</text>
</comment>
<evidence type="ECO:0000256" key="3">
    <source>
        <dbReference type="ARBA" id="ARBA00022448"/>
    </source>
</evidence>
<dbReference type="EMBL" id="BMWP01000020">
    <property type="protein sequence ID" value="GGW41262.1"/>
    <property type="molecule type" value="Genomic_DNA"/>
</dbReference>
<keyword evidence="9" id="KW-1185">Reference proteome</keyword>
<dbReference type="Proteomes" id="UP000634668">
    <property type="component" value="Unassembled WGS sequence"/>
</dbReference>
<evidence type="ECO:0000256" key="2">
    <source>
        <dbReference type="ARBA" id="ARBA00007613"/>
    </source>
</evidence>
<evidence type="ECO:0000313" key="8">
    <source>
        <dbReference type="EMBL" id="GGW41262.1"/>
    </source>
</evidence>
<dbReference type="Pfam" id="PF02321">
    <property type="entry name" value="OEP"/>
    <property type="match status" value="1"/>
</dbReference>
<dbReference type="PANTHER" id="PTHR30026:SF20">
    <property type="entry name" value="OUTER MEMBRANE PROTEIN TOLC"/>
    <property type="match status" value="1"/>
</dbReference>
<evidence type="ECO:0000256" key="7">
    <source>
        <dbReference type="ARBA" id="ARBA00023237"/>
    </source>
</evidence>
<protein>
    <submittedName>
        <fullName evidence="8">Transporter</fullName>
    </submittedName>
</protein>
<evidence type="ECO:0000256" key="1">
    <source>
        <dbReference type="ARBA" id="ARBA00004442"/>
    </source>
</evidence>
<evidence type="ECO:0000256" key="4">
    <source>
        <dbReference type="ARBA" id="ARBA00022452"/>
    </source>
</evidence>
<organism evidence="8 9">
    <name type="scientific">Arenibacter certesii</name>
    <dbReference type="NCBI Taxonomy" id="228955"/>
    <lineage>
        <taxon>Bacteria</taxon>
        <taxon>Pseudomonadati</taxon>
        <taxon>Bacteroidota</taxon>
        <taxon>Flavobacteriia</taxon>
        <taxon>Flavobacteriales</taxon>
        <taxon>Flavobacteriaceae</taxon>
        <taxon>Arenibacter</taxon>
    </lineage>
</organism>
<dbReference type="GO" id="GO:0009279">
    <property type="term" value="C:cell outer membrane"/>
    <property type="evidence" value="ECO:0007669"/>
    <property type="project" value="UniProtKB-SubCell"/>
</dbReference>
<keyword evidence="5" id="KW-0812">Transmembrane</keyword>
<keyword evidence="6" id="KW-0472">Membrane</keyword>